<keyword evidence="4" id="KW-1185">Reference proteome</keyword>
<dbReference type="RefSeq" id="WP_345795588.1">
    <property type="nucleotide sequence ID" value="NZ_BQXY01000002.1"/>
</dbReference>
<comment type="caution">
    <text evidence="3">The sequence shown here is derived from an EMBL/GenBank/DDBJ whole genome shotgun (WGS) entry which is preliminary data.</text>
</comment>
<dbReference type="Gene3D" id="3.90.45.10">
    <property type="entry name" value="Peptide deformylase"/>
    <property type="match status" value="1"/>
</dbReference>
<dbReference type="PANTHER" id="PTHR10458">
    <property type="entry name" value="PEPTIDE DEFORMYLASE"/>
    <property type="match status" value="1"/>
</dbReference>
<evidence type="ECO:0000313" key="4">
    <source>
        <dbReference type="Proteomes" id="UP001057868"/>
    </source>
</evidence>
<evidence type="ECO:0008006" key="5">
    <source>
        <dbReference type="Google" id="ProtNLM"/>
    </source>
</evidence>
<dbReference type="Pfam" id="PF01327">
    <property type="entry name" value="Pep_deformylase"/>
    <property type="match status" value="1"/>
</dbReference>
<evidence type="ECO:0000256" key="2">
    <source>
        <dbReference type="ARBA" id="ARBA00023004"/>
    </source>
</evidence>
<proteinExistence type="inferred from homology"/>
<dbReference type="GO" id="GO:0042586">
    <property type="term" value="F:peptide deformylase activity"/>
    <property type="evidence" value="ECO:0007669"/>
    <property type="project" value="InterPro"/>
</dbReference>
<protein>
    <recommendedName>
        <fullName evidence="5">Peptide deformylase</fullName>
    </recommendedName>
</protein>
<dbReference type="SUPFAM" id="SSF56420">
    <property type="entry name" value="Peptide deformylase"/>
    <property type="match status" value="1"/>
</dbReference>
<evidence type="ECO:0000313" key="3">
    <source>
        <dbReference type="EMBL" id="GKU24989.1"/>
    </source>
</evidence>
<evidence type="ECO:0000256" key="1">
    <source>
        <dbReference type="ARBA" id="ARBA00010759"/>
    </source>
</evidence>
<gene>
    <name evidence="3" type="ORF">CFOLD11_18150</name>
</gene>
<comment type="similarity">
    <text evidence="1">Belongs to the polypeptide deformylase family.</text>
</comment>
<sequence length="95" mass="11383">MNIDKEVELINPKLEYVDDEMITVWDDCMCFPELLVKVKRFKRCVVYYKDLAWKDNFLELEGDISELIQHEYDHLDGILAVQKALDERSFKIQIK</sequence>
<keyword evidence="2" id="KW-0408">Iron</keyword>
<dbReference type="InterPro" id="IPR036821">
    <property type="entry name" value="Peptide_deformylase_sf"/>
</dbReference>
<dbReference type="PANTHER" id="PTHR10458:SF22">
    <property type="entry name" value="PEPTIDE DEFORMYLASE"/>
    <property type="match status" value="1"/>
</dbReference>
<dbReference type="EMBL" id="BQXY01000002">
    <property type="protein sequence ID" value="GKU24989.1"/>
    <property type="molecule type" value="Genomic_DNA"/>
</dbReference>
<dbReference type="AlphaFoldDB" id="A0A9W6DA99"/>
<organism evidence="3 4">
    <name type="scientific">Clostridium folliculivorans</name>
    <dbReference type="NCBI Taxonomy" id="2886038"/>
    <lineage>
        <taxon>Bacteria</taxon>
        <taxon>Bacillati</taxon>
        <taxon>Bacillota</taxon>
        <taxon>Clostridia</taxon>
        <taxon>Eubacteriales</taxon>
        <taxon>Clostridiaceae</taxon>
        <taxon>Clostridium</taxon>
    </lineage>
</organism>
<dbReference type="Proteomes" id="UP001057868">
    <property type="component" value="Unassembled WGS sequence"/>
</dbReference>
<name>A0A9W6DA99_9CLOT</name>
<reference evidence="3" key="1">
    <citation type="journal article" date="2023" name="Int. J. Syst. Evol. Microbiol.">
        <title>&lt;i&gt;Clostridium folliculivorans&lt;/i&gt; sp. nov., isolated from soil samples of an organic paddy in Japan.</title>
        <authorList>
            <person name="Tazawa J."/>
            <person name="Kobayashi H."/>
            <person name="Tanizawa Y."/>
            <person name="Uchino A."/>
            <person name="Tanaka F."/>
            <person name="Urashima Y."/>
            <person name="Miura S."/>
            <person name="Sakamoto M."/>
            <person name="Ohkuma M."/>
            <person name="Tohno M."/>
        </authorList>
    </citation>
    <scope>NUCLEOTIDE SEQUENCE</scope>
    <source>
        <strain evidence="3">D1-1</strain>
    </source>
</reference>
<accession>A0A9W6DA99</accession>
<dbReference type="InterPro" id="IPR023635">
    <property type="entry name" value="Peptide_deformylase"/>
</dbReference>